<reference evidence="2" key="1">
    <citation type="journal article" date="2022" name="Mol. Ecol. Resour.">
        <title>The genomes of chicory, endive, great burdock and yacon provide insights into Asteraceae palaeo-polyploidization history and plant inulin production.</title>
        <authorList>
            <person name="Fan W."/>
            <person name="Wang S."/>
            <person name="Wang H."/>
            <person name="Wang A."/>
            <person name="Jiang F."/>
            <person name="Liu H."/>
            <person name="Zhao H."/>
            <person name="Xu D."/>
            <person name="Zhang Y."/>
        </authorList>
    </citation>
    <scope>NUCLEOTIDE SEQUENCE [LARGE SCALE GENOMIC DNA]</scope>
    <source>
        <strain evidence="2">cv. Yunnan</strain>
    </source>
</reference>
<dbReference type="Proteomes" id="UP001056120">
    <property type="component" value="Linkage Group LG20"/>
</dbReference>
<comment type="caution">
    <text evidence="1">The sequence shown here is derived from an EMBL/GenBank/DDBJ whole genome shotgun (WGS) entry which is preliminary data.</text>
</comment>
<dbReference type="EMBL" id="CM042037">
    <property type="protein sequence ID" value="KAI3742334.1"/>
    <property type="molecule type" value="Genomic_DNA"/>
</dbReference>
<proteinExistence type="predicted"/>
<evidence type="ECO:0000313" key="2">
    <source>
        <dbReference type="Proteomes" id="UP001056120"/>
    </source>
</evidence>
<evidence type="ECO:0000313" key="1">
    <source>
        <dbReference type="EMBL" id="KAI3742334.1"/>
    </source>
</evidence>
<accession>A0ACB9D6X1</accession>
<gene>
    <name evidence="1" type="ORF">L1987_60014</name>
</gene>
<reference evidence="1 2" key="2">
    <citation type="journal article" date="2022" name="Mol. Ecol. Resour.">
        <title>The genomes of chicory, endive, great burdock and yacon provide insights into Asteraceae paleo-polyploidization history and plant inulin production.</title>
        <authorList>
            <person name="Fan W."/>
            <person name="Wang S."/>
            <person name="Wang H."/>
            <person name="Wang A."/>
            <person name="Jiang F."/>
            <person name="Liu H."/>
            <person name="Zhao H."/>
            <person name="Xu D."/>
            <person name="Zhang Y."/>
        </authorList>
    </citation>
    <scope>NUCLEOTIDE SEQUENCE [LARGE SCALE GENOMIC DNA]</scope>
    <source>
        <strain evidence="2">cv. Yunnan</strain>
        <tissue evidence="1">Leaves</tissue>
    </source>
</reference>
<keyword evidence="2" id="KW-1185">Reference proteome</keyword>
<sequence>MLHMYVAYLTYVEVVTTETTYVDRQCASIGNEVVRTETINVDRQCASIGNEVVRTETISHEQCAKIGTEVVTTETTTKGADLNARVTKEDEQVWEFICYDEEKREERKNVKSMQKKMK</sequence>
<protein>
    <submittedName>
        <fullName evidence="1">Uncharacterized protein</fullName>
    </submittedName>
</protein>
<organism evidence="1 2">
    <name type="scientific">Smallanthus sonchifolius</name>
    <dbReference type="NCBI Taxonomy" id="185202"/>
    <lineage>
        <taxon>Eukaryota</taxon>
        <taxon>Viridiplantae</taxon>
        <taxon>Streptophyta</taxon>
        <taxon>Embryophyta</taxon>
        <taxon>Tracheophyta</taxon>
        <taxon>Spermatophyta</taxon>
        <taxon>Magnoliopsida</taxon>
        <taxon>eudicotyledons</taxon>
        <taxon>Gunneridae</taxon>
        <taxon>Pentapetalae</taxon>
        <taxon>asterids</taxon>
        <taxon>campanulids</taxon>
        <taxon>Asterales</taxon>
        <taxon>Asteraceae</taxon>
        <taxon>Asteroideae</taxon>
        <taxon>Heliantheae alliance</taxon>
        <taxon>Millerieae</taxon>
        <taxon>Smallanthus</taxon>
    </lineage>
</organism>
<name>A0ACB9D6X1_9ASTR</name>